<sequence length="364" mass="39186">MGFVDIVGVATNYIKNDFSLSDSMAGLIPMMVFIWFAVFSIPTGLLMSRLGRKKTVLTSLLITTAAMLLPLGFYSYPVILFSFALLGIGNTVLQVSLNPLAAAIVSQEQLAGTLSLGQFIKAISSFLGPVIVAFSARWLHNWHLAFLLYGIVTIVSIAILLSVQIKEASKEEAGGHSSFSQIISLLKDPWLLCCMAVIILIVGIDVGLNTSIPRLLMERTDLKLENAALGTSLYFAARTIGTFVGALLLMKLSPVRFLRTTLLLAVLAFAGMMLSSSFWLLLVLIALIGLACANVFSIIFSLALRHDMSHSNEISALMVMGVSGGALVIPLQGIITDQWGFTSGMAVILLSLITASFISFKFKP</sequence>
<feature type="transmembrane region" description="Helical" evidence="6">
    <location>
        <begin position="257"/>
        <end position="274"/>
    </location>
</feature>
<dbReference type="Proteomes" id="UP000245647">
    <property type="component" value="Unassembled WGS sequence"/>
</dbReference>
<dbReference type="Pfam" id="PF07690">
    <property type="entry name" value="MFS_1"/>
    <property type="match status" value="1"/>
</dbReference>
<keyword evidence="9" id="KW-1185">Reference proteome</keyword>
<evidence type="ECO:0000313" key="8">
    <source>
        <dbReference type="EMBL" id="PWG78848.1"/>
    </source>
</evidence>
<dbReference type="GO" id="GO:0022857">
    <property type="term" value="F:transmembrane transporter activity"/>
    <property type="evidence" value="ECO:0007669"/>
    <property type="project" value="InterPro"/>
</dbReference>
<keyword evidence="3 6" id="KW-0812">Transmembrane</keyword>
<proteinExistence type="predicted"/>
<dbReference type="AlphaFoldDB" id="A0A2U2PBR8"/>
<dbReference type="PANTHER" id="PTHR43702:SF3">
    <property type="entry name" value="PROTEIN TSGA"/>
    <property type="match status" value="1"/>
</dbReference>
<feature type="transmembrane region" description="Helical" evidence="6">
    <location>
        <begin position="316"/>
        <end position="335"/>
    </location>
</feature>
<keyword evidence="2" id="KW-1003">Cell membrane</keyword>
<feature type="transmembrane region" description="Helical" evidence="6">
    <location>
        <begin position="190"/>
        <end position="212"/>
    </location>
</feature>
<name>A0A2U2PBR8_9SPHI</name>
<dbReference type="InterPro" id="IPR050375">
    <property type="entry name" value="MFS_TsgA-like"/>
</dbReference>
<feature type="transmembrane region" description="Helical" evidence="6">
    <location>
        <begin position="232"/>
        <end position="250"/>
    </location>
</feature>
<protein>
    <submittedName>
        <fullName evidence="8">MFS transporter</fullName>
    </submittedName>
</protein>
<dbReference type="EMBL" id="QEAS01000020">
    <property type="protein sequence ID" value="PWG78848.1"/>
    <property type="molecule type" value="Genomic_DNA"/>
</dbReference>
<dbReference type="PROSITE" id="PS50850">
    <property type="entry name" value="MFS"/>
    <property type="match status" value="1"/>
</dbReference>
<evidence type="ECO:0000313" key="9">
    <source>
        <dbReference type="Proteomes" id="UP000245647"/>
    </source>
</evidence>
<evidence type="ECO:0000256" key="2">
    <source>
        <dbReference type="ARBA" id="ARBA00022475"/>
    </source>
</evidence>
<dbReference type="InterPro" id="IPR011701">
    <property type="entry name" value="MFS"/>
</dbReference>
<evidence type="ECO:0000256" key="5">
    <source>
        <dbReference type="ARBA" id="ARBA00023136"/>
    </source>
</evidence>
<feature type="domain" description="Major facilitator superfamily (MFS) profile" evidence="7">
    <location>
        <begin position="1"/>
        <end position="364"/>
    </location>
</feature>
<reference evidence="8 9" key="1">
    <citation type="submission" date="2018-04" db="EMBL/GenBank/DDBJ databases">
        <title>Pedobacter chongqingensis sp. nov., isolated from a rottenly hemp rope.</title>
        <authorList>
            <person name="Cai Y."/>
        </authorList>
    </citation>
    <scope>NUCLEOTIDE SEQUENCE [LARGE SCALE GENOMIC DNA]</scope>
    <source>
        <strain evidence="8 9">FJ4-8</strain>
    </source>
</reference>
<feature type="transmembrane region" description="Helical" evidence="6">
    <location>
        <begin position="280"/>
        <end position="304"/>
    </location>
</feature>
<feature type="transmembrane region" description="Helical" evidence="6">
    <location>
        <begin position="79"/>
        <end position="104"/>
    </location>
</feature>
<organism evidence="8 9">
    <name type="scientific">Pararcticibacter amylolyticus</name>
    <dbReference type="NCBI Taxonomy" id="2173175"/>
    <lineage>
        <taxon>Bacteria</taxon>
        <taxon>Pseudomonadati</taxon>
        <taxon>Bacteroidota</taxon>
        <taxon>Sphingobacteriia</taxon>
        <taxon>Sphingobacteriales</taxon>
        <taxon>Sphingobacteriaceae</taxon>
        <taxon>Pararcticibacter</taxon>
    </lineage>
</organism>
<dbReference type="OrthoDB" id="3225787at2"/>
<evidence type="ECO:0000256" key="4">
    <source>
        <dbReference type="ARBA" id="ARBA00022989"/>
    </source>
</evidence>
<dbReference type="SUPFAM" id="SSF103473">
    <property type="entry name" value="MFS general substrate transporter"/>
    <property type="match status" value="1"/>
</dbReference>
<comment type="caution">
    <text evidence="8">The sequence shown here is derived from an EMBL/GenBank/DDBJ whole genome shotgun (WGS) entry which is preliminary data.</text>
</comment>
<dbReference type="PANTHER" id="PTHR43702">
    <property type="entry name" value="L-FUCOSE-PROTON SYMPORTER"/>
    <property type="match status" value="1"/>
</dbReference>
<dbReference type="InterPro" id="IPR020846">
    <property type="entry name" value="MFS_dom"/>
</dbReference>
<keyword evidence="4 6" id="KW-1133">Transmembrane helix</keyword>
<gene>
    <name evidence="8" type="ORF">DDR33_20190</name>
</gene>
<evidence type="ECO:0000256" key="6">
    <source>
        <dbReference type="SAM" id="Phobius"/>
    </source>
</evidence>
<feature type="transmembrane region" description="Helical" evidence="6">
    <location>
        <begin position="27"/>
        <end position="48"/>
    </location>
</feature>
<evidence type="ECO:0000256" key="3">
    <source>
        <dbReference type="ARBA" id="ARBA00022692"/>
    </source>
</evidence>
<keyword evidence="5 6" id="KW-0472">Membrane</keyword>
<comment type="subcellular location">
    <subcellularLocation>
        <location evidence="1">Cell inner membrane</location>
        <topology evidence="1">Multi-pass membrane protein</topology>
    </subcellularLocation>
</comment>
<accession>A0A2U2PBR8</accession>
<dbReference type="Gene3D" id="1.20.1250.20">
    <property type="entry name" value="MFS general substrate transporter like domains"/>
    <property type="match status" value="2"/>
</dbReference>
<evidence type="ECO:0000259" key="7">
    <source>
        <dbReference type="PROSITE" id="PS50850"/>
    </source>
</evidence>
<feature type="transmembrane region" description="Helical" evidence="6">
    <location>
        <begin position="116"/>
        <end position="136"/>
    </location>
</feature>
<evidence type="ECO:0000256" key="1">
    <source>
        <dbReference type="ARBA" id="ARBA00004429"/>
    </source>
</evidence>
<feature type="transmembrane region" description="Helical" evidence="6">
    <location>
        <begin position="142"/>
        <end position="163"/>
    </location>
</feature>
<feature type="transmembrane region" description="Helical" evidence="6">
    <location>
        <begin position="341"/>
        <end position="360"/>
    </location>
</feature>
<dbReference type="GO" id="GO:0005886">
    <property type="term" value="C:plasma membrane"/>
    <property type="evidence" value="ECO:0007669"/>
    <property type="project" value="UniProtKB-SubCell"/>
</dbReference>
<dbReference type="InterPro" id="IPR036259">
    <property type="entry name" value="MFS_trans_sf"/>
</dbReference>
<feature type="transmembrane region" description="Helical" evidence="6">
    <location>
        <begin position="55"/>
        <end position="73"/>
    </location>
</feature>